<name>A0AAD7TH25_9APHY</name>
<comment type="caution">
    <text evidence="2">The sequence shown here is derived from an EMBL/GenBank/DDBJ whole genome shotgun (WGS) entry which is preliminary data.</text>
</comment>
<evidence type="ECO:0000313" key="3">
    <source>
        <dbReference type="Proteomes" id="UP001215151"/>
    </source>
</evidence>
<accession>A0AAD7TH25</accession>
<evidence type="ECO:0000313" key="2">
    <source>
        <dbReference type="EMBL" id="KAJ8454206.1"/>
    </source>
</evidence>
<feature type="signal peptide" evidence="1">
    <location>
        <begin position="1"/>
        <end position="16"/>
    </location>
</feature>
<keyword evidence="1" id="KW-0732">Signal</keyword>
<evidence type="ECO:0000256" key="1">
    <source>
        <dbReference type="SAM" id="SignalP"/>
    </source>
</evidence>
<feature type="chain" id="PRO_5042000983" evidence="1">
    <location>
        <begin position="17"/>
        <end position="195"/>
    </location>
</feature>
<proteinExistence type="predicted"/>
<reference evidence="2" key="1">
    <citation type="submission" date="2022-11" db="EMBL/GenBank/DDBJ databases">
        <title>Genome Sequence of Cubamyces cubensis.</title>
        <authorList>
            <person name="Buettner E."/>
        </authorList>
    </citation>
    <scope>NUCLEOTIDE SEQUENCE</scope>
    <source>
        <strain evidence="2">MPL-01</strain>
    </source>
</reference>
<protein>
    <submittedName>
        <fullName evidence="2">Uncharacterized protein</fullName>
    </submittedName>
</protein>
<sequence>MFAALTTLAVALSAMASPMQRATPGPWCDGLGSGAFDTAPSFTLAALNTTGSTAGSIGAPLVIGSAGAMKDAQFWHVITAASWPDPLVYPTLSLSSGTLILSPAEGSAPAQATTVDAGNSLWFFTSATSDPSAGAQVYCAVQGDSGLPLLAVNNDADSFSLCQTSFENVVYYKAAPDRGYDFDSCYPVQLQIVYQ</sequence>
<dbReference type="Proteomes" id="UP001215151">
    <property type="component" value="Unassembled WGS sequence"/>
</dbReference>
<dbReference type="EMBL" id="JAPEVG010001025">
    <property type="protein sequence ID" value="KAJ8454206.1"/>
    <property type="molecule type" value="Genomic_DNA"/>
</dbReference>
<keyword evidence="3" id="KW-1185">Reference proteome</keyword>
<dbReference type="AlphaFoldDB" id="A0AAD7TH25"/>
<organism evidence="2 3">
    <name type="scientific">Trametes cubensis</name>
    <dbReference type="NCBI Taxonomy" id="1111947"/>
    <lineage>
        <taxon>Eukaryota</taxon>
        <taxon>Fungi</taxon>
        <taxon>Dikarya</taxon>
        <taxon>Basidiomycota</taxon>
        <taxon>Agaricomycotina</taxon>
        <taxon>Agaricomycetes</taxon>
        <taxon>Polyporales</taxon>
        <taxon>Polyporaceae</taxon>
        <taxon>Trametes</taxon>
    </lineage>
</organism>
<gene>
    <name evidence="2" type="ORF">ONZ51_g13162</name>
</gene>